<protein>
    <recommendedName>
        <fullName evidence="5">TnsA endonuclease N-terminal domain-containing protein</fullName>
    </recommendedName>
</protein>
<evidence type="ECO:0000313" key="3">
    <source>
        <dbReference type="EMBL" id="ESJ94590.1"/>
    </source>
</evidence>
<feature type="domain" description="TnsA endonuclease C-terminal" evidence="1">
    <location>
        <begin position="161"/>
        <end position="238"/>
    </location>
</feature>
<proteinExistence type="predicted"/>
<dbReference type="InterPro" id="IPR036388">
    <property type="entry name" value="WH-like_DNA-bd_sf"/>
</dbReference>
<evidence type="ECO:0008006" key="5">
    <source>
        <dbReference type="Google" id="ProtNLM"/>
    </source>
</evidence>
<dbReference type="InterPro" id="IPR011335">
    <property type="entry name" value="Restrct_endonuc-II-like"/>
</dbReference>
<organism evidence="3 4">
    <name type="scientific">Acinetobacter lwoffii NCTC 5866 = CIP 64.10 = NIPH 512</name>
    <dbReference type="NCBI Taxonomy" id="981327"/>
    <lineage>
        <taxon>Bacteria</taxon>
        <taxon>Pseudomonadati</taxon>
        <taxon>Pseudomonadota</taxon>
        <taxon>Gammaproteobacteria</taxon>
        <taxon>Moraxellales</taxon>
        <taxon>Moraxellaceae</taxon>
        <taxon>Acinetobacter</taxon>
    </lineage>
</organism>
<dbReference type="Pfam" id="PF08721">
    <property type="entry name" value="Tn7_Tnp_TnsA_C"/>
    <property type="match status" value="1"/>
</dbReference>
<keyword evidence="4" id="KW-1185">Reference proteome</keyword>
<dbReference type="InterPro" id="IPR036390">
    <property type="entry name" value="WH_DNA-bd_sf"/>
</dbReference>
<gene>
    <name evidence="3" type="ORF">P800_02683</name>
</gene>
<evidence type="ECO:0000259" key="1">
    <source>
        <dbReference type="Pfam" id="PF08721"/>
    </source>
</evidence>
<dbReference type="InterPro" id="IPR011856">
    <property type="entry name" value="tRNA_endonuc-like_dom_sf"/>
</dbReference>
<evidence type="ECO:0000313" key="4">
    <source>
        <dbReference type="Proteomes" id="UP000018465"/>
    </source>
</evidence>
<feature type="domain" description="TnsA endonuclease N-terminal" evidence="2">
    <location>
        <begin position="67"/>
        <end position="159"/>
    </location>
</feature>
<reference evidence="3 4" key="1">
    <citation type="submission" date="2013-10" db="EMBL/GenBank/DDBJ databases">
        <title>The Genome Sequence of Acinetobacter lwoffii NIPH 512.</title>
        <authorList>
            <consortium name="The Broad Institute Genomics Platform"/>
            <consortium name="The Broad Institute Genome Sequencing Center for Infectious Disease"/>
            <person name="Cerqueira G."/>
            <person name="Feldgarden M."/>
            <person name="Courvalin P."/>
            <person name="Grillot-Courvalin C."/>
            <person name="Clermont D."/>
            <person name="Rocha E."/>
            <person name="Yoon E.-J."/>
            <person name="Nemec A."/>
            <person name="Young S.K."/>
            <person name="Zeng Q."/>
            <person name="Gargeya S."/>
            <person name="Fitzgerald M."/>
            <person name="Abouelleil A."/>
            <person name="Alvarado L."/>
            <person name="Berlin A.M."/>
            <person name="Chapman S.B."/>
            <person name="Gainer-Dewar J."/>
            <person name="Goldberg J."/>
            <person name="Gnerre S."/>
            <person name="Griggs A."/>
            <person name="Gujja S."/>
            <person name="Hansen M."/>
            <person name="Howarth C."/>
            <person name="Imamovic A."/>
            <person name="Ireland A."/>
            <person name="Larimer J."/>
            <person name="McCowan C."/>
            <person name="Murphy C."/>
            <person name="Pearson M."/>
            <person name="Poon T.W."/>
            <person name="Priest M."/>
            <person name="Roberts A."/>
            <person name="Saif S."/>
            <person name="Shea T."/>
            <person name="Sykes S."/>
            <person name="Wortman J."/>
            <person name="Nusbaum C."/>
            <person name="Birren B."/>
        </authorList>
    </citation>
    <scope>NUCLEOTIDE SEQUENCE [LARGE SCALE GENOMIC DNA]</scope>
    <source>
        <strain evidence="3 4">NIPH 512</strain>
    </source>
</reference>
<dbReference type="SUPFAM" id="SSF52980">
    <property type="entry name" value="Restriction endonuclease-like"/>
    <property type="match status" value="1"/>
</dbReference>
<sequence>MVTEHQQKRWIKEGRGQGYLKDYKPWITVRDVSSKGRSHRVFGHTTKRTHHLLSDLELAIFLLLDWNPLITDIREQFPLPLNTTLEISEGAQISHPKIKDTLQTISSSFYVNSQSTNQPNFVIRTKYTNSLKDERIIEKLELERRYWKSTDTPWYILTEKEIPSVILNNIKWLYPAMRESSTEFYNRLNDYIHIFTQYPELDLITLSKKIDQVYNLTIGTSLAELRELLAQRYFIFDITKDYKKIKASEIKLGNFEIWKEIRHVSNQ</sequence>
<accession>A0ABP2ZHL8</accession>
<dbReference type="RefSeq" id="WP_004647622.1">
    <property type="nucleotide sequence ID" value="NZ_KI530565.1"/>
</dbReference>
<dbReference type="Pfam" id="PF08722">
    <property type="entry name" value="Tn7_TnsA-like_N"/>
    <property type="match status" value="1"/>
</dbReference>
<dbReference type="Gene3D" id="3.40.1350.10">
    <property type="match status" value="1"/>
</dbReference>
<dbReference type="InterPro" id="IPR014833">
    <property type="entry name" value="TnsA_N"/>
</dbReference>
<dbReference type="InterPro" id="IPR014832">
    <property type="entry name" value="TnsA_C"/>
</dbReference>
<comment type="caution">
    <text evidence="3">The sequence shown here is derived from an EMBL/GenBank/DDBJ whole genome shotgun (WGS) entry which is preliminary data.</text>
</comment>
<dbReference type="SUPFAM" id="SSF46785">
    <property type="entry name" value="Winged helix' DNA-binding domain"/>
    <property type="match status" value="1"/>
</dbReference>
<dbReference type="Proteomes" id="UP000018465">
    <property type="component" value="Unassembled WGS sequence"/>
</dbReference>
<dbReference type="EMBL" id="AYHO01000005">
    <property type="protein sequence ID" value="ESJ94590.1"/>
    <property type="molecule type" value="Genomic_DNA"/>
</dbReference>
<dbReference type="Gene3D" id="1.10.10.10">
    <property type="entry name" value="Winged helix-like DNA-binding domain superfamily/Winged helix DNA-binding domain"/>
    <property type="match status" value="1"/>
</dbReference>
<name>A0ABP2ZHL8_ACILW</name>
<dbReference type="CDD" id="cd22362">
    <property type="entry name" value="TnsA_endonuclease-like"/>
    <property type="match status" value="1"/>
</dbReference>
<evidence type="ECO:0000259" key="2">
    <source>
        <dbReference type="Pfam" id="PF08722"/>
    </source>
</evidence>